<evidence type="ECO:0000313" key="1">
    <source>
        <dbReference type="EMBL" id="ONI38639.1"/>
    </source>
</evidence>
<protein>
    <submittedName>
        <fullName evidence="1">Uncharacterized protein</fullName>
    </submittedName>
</protein>
<reference evidence="1" key="1">
    <citation type="submission" date="2016-08" db="EMBL/GenBank/DDBJ databases">
        <authorList>
            <person name="Ngugi D.K."/>
            <person name="Miyake S."/>
            <person name="Stingl U."/>
        </authorList>
    </citation>
    <scope>NUCLEOTIDE SEQUENCE</scope>
    <source>
        <strain evidence="1">SCG-D08WGA-EpuloA1</strain>
    </source>
</reference>
<gene>
    <name evidence="1" type="ORF">AN640_00460</name>
</gene>
<organism evidence="1 2">
    <name type="scientific">Candidatus Epulonipiscium fishelsonii</name>
    <dbReference type="NCBI Taxonomy" id="77094"/>
    <lineage>
        <taxon>Bacteria</taxon>
        <taxon>Bacillati</taxon>
        <taxon>Bacillota</taxon>
        <taxon>Clostridia</taxon>
        <taxon>Lachnospirales</taxon>
        <taxon>Lachnospiraceae</taxon>
        <taxon>Candidatus Epulonipiscium</taxon>
    </lineage>
</organism>
<accession>A0ACC8X984</accession>
<name>A0ACC8X984_9FIRM</name>
<keyword evidence="2" id="KW-1185">Reference proteome</keyword>
<sequence length="912" mass="105615">MFKGFVAIIGFLTLSVNLNALPKQYTKIDTIKFDKDEIHTYLHEDSGLLVRWIDNEDTNTSFTLGVRTPTTDNTGVNHIIEHTVFTGSESFPSSTLFFDANANYPHTYMNASTAADMTVYPFATPYDECYMGLLDVYLDSVFNPQMLHQPHSFYEESFYYDPTTNKYGGVVYNEMKGANSQIGRVIFRNIRENIYAGTHYANDSGGAVEAIPNLTYEHFLETYRSYYYPSNMIAVLYGDIEINKVLDKINKYVKNYKLATPVNIHVTPELENKKVEATYNTGGDGAYVIKSFVLPRLDDIQSITDVDLWINTYMMHPQSQFRQNLQSKGIESLEIFKDSELTQPIYSLIISQIQPSDVEYIEEVLNEEINNLWNIEEQKQHEIDTLEQTKLNILQQDMDKSRGIDISQSIVSDWVHNRDNISYYTLKEYLGSLEDINEQNIDVLKDAVQVDIILTPIQDESENRDPMELVLMEEEKWTNILNGMREWQAEYDKKVLEPTNLKKMIIDLDVKDKKYKKDNINFNHYLSNTELINTEVYLPTSHIPQSDLNYLFLYSHCLQKASEEITPFEGILKTKIVALENKENYVPYLKIDITSSNTKNQIEILNKANDILANKDDDWYRMQIDKVLGQFYGTFQNDIISTLGTLTKGGQDGSKRYMYEAHYPFYTFCLACKNNEIDFIEQTKQVFNSLGKRDGISIGIVSNEAVAKESIKNWQTYFEDKQIEDITDYKYDFEKIDKDSVYYKEGQVDYLLYNYDSKKDYIQAIDYLASAYATKNYLQPEIRIKKGAYGSGMQAIFPNTISIYTYRDPHYKSSIEIIENMPEALEQSDIEQKMRMAKSEALSDFQGQFGLFSSDMKIASILHTLNLMQVDKEYIINTQKDILEIDSDELRQNLDDINEIIINSQKGICIKK</sequence>
<comment type="caution">
    <text evidence="1">The sequence shown here is derived from an EMBL/GenBank/DDBJ whole genome shotgun (WGS) entry which is preliminary data.</text>
</comment>
<dbReference type="Proteomes" id="UP000188637">
    <property type="component" value="Unassembled WGS sequence"/>
</dbReference>
<proteinExistence type="predicted"/>
<dbReference type="EMBL" id="LJHD01000284">
    <property type="protein sequence ID" value="ONI38639.1"/>
    <property type="molecule type" value="Genomic_DNA"/>
</dbReference>
<evidence type="ECO:0000313" key="2">
    <source>
        <dbReference type="Proteomes" id="UP000188637"/>
    </source>
</evidence>